<comment type="subcellular location">
    <subcellularLocation>
        <location evidence="1">Periplasm</location>
    </subcellularLocation>
</comment>
<comment type="similarity">
    <text evidence="2">Belongs to the aromatic amine dehydrogenase heavy chain family.</text>
</comment>
<keyword evidence="4" id="KW-0732">Signal</keyword>
<protein>
    <submittedName>
        <fullName evidence="9">Methylamine dehydrogenase heavy chain</fullName>
    </submittedName>
</protein>
<dbReference type="OrthoDB" id="185182at2"/>
<dbReference type="Proteomes" id="UP000293433">
    <property type="component" value="Unassembled WGS sequence"/>
</dbReference>
<dbReference type="AlphaFoldDB" id="A0A4Q7LIS5"/>
<sequence>MTTFLSTRHSPGRPTWRHVAAIGLLSLLGVTGLATSFGALAQAGKARAVPEPLPPDPPLTTLPRIDAQHGKRVYVIDLAISHISDGRIRVLDAISGRFLGMVSTAYVGNMALSPKRDEMYVATTHLSRSYRGDRADVLEVYGADDLAFKYEVVLPAKRAQALNYRWLVSTSANGRFVFVQNATPATSVTVVDLQTRSVAAEVPTPGCWGALPSASHPSRFSTLCGDGTMATVTLDESGKPADRQVSAKLFDADADAWFHNAERVGDRYWYVSFQGKVTELNLGGAVAKVSATHDLIATPAERRAGWRPGGYQVAAVDPSGRYLVAGMHPKGGEGSHKLPADKLFVLDLTTGKRLPSLPGNMAIAMTFSASGERLHVLDGATNTLHVLGWKDGKVSKTLAKLAAVGETITQLESHD</sequence>
<dbReference type="EMBL" id="SGWV01000010">
    <property type="protein sequence ID" value="RZS53319.1"/>
    <property type="molecule type" value="Genomic_DNA"/>
</dbReference>
<dbReference type="GO" id="GO:0042597">
    <property type="term" value="C:periplasmic space"/>
    <property type="evidence" value="ECO:0007669"/>
    <property type="project" value="UniProtKB-SubCell"/>
</dbReference>
<feature type="disulfide bond" evidence="8">
    <location>
        <begin position="207"/>
        <end position="224"/>
    </location>
</feature>
<gene>
    <name evidence="9" type="ORF">EV685_2947</name>
</gene>
<reference evidence="9 10" key="1">
    <citation type="submission" date="2019-02" db="EMBL/GenBank/DDBJ databases">
        <title>Genomic Encyclopedia of Type Strains, Phase IV (KMG-IV): sequencing the most valuable type-strain genomes for metagenomic binning, comparative biology and taxonomic classification.</title>
        <authorList>
            <person name="Goeker M."/>
        </authorList>
    </citation>
    <scope>NUCLEOTIDE SEQUENCE [LARGE SCALE GENOMIC DNA]</scope>
    <source>
        <strain evidence="9 10">DSM 10617</strain>
    </source>
</reference>
<evidence type="ECO:0000256" key="5">
    <source>
        <dbReference type="ARBA" id="ARBA00022764"/>
    </source>
</evidence>
<evidence type="ECO:0000256" key="3">
    <source>
        <dbReference type="ARBA" id="ARBA00022448"/>
    </source>
</evidence>
<evidence type="ECO:0000256" key="6">
    <source>
        <dbReference type="ARBA" id="ARBA00022982"/>
    </source>
</evidence>
<keyword evidence="5" id="KW-0574">Periplasm</keyword>
<keyword evidence="6" id="KW-0249">Electron transport</keyword>
<evidence type="ECO:0000256" key="8">
    <source>
        <dbReference type="PIRSR" id="PIRSR609451-50"/>
    </source>
</evidence>
<evidence type="ECO:0000256" key="4">
    <source>
        <dbReference type="ARBA" id="ARBA00022729"/>
    </source>
</evidence>
<evidence type="ECO:0000256" key="7">
    <source>
        <dbReference type="ARBA" id="ARBA00023002"/>
    </source>
</evidence>
<evidence type="ECO:0000313" key="10">
    <source>
        <dbReference type="Proteomes" id="UP000293433"/>
    </source>
</evidence>
<dbReference type="RefSeq" id="WP_130482765.1">
    <property type="nucleotide sequence ID" value="NZ_SGWV01000010.1"/>
</dbReference>
<dbReference type="InterPro" id="IPR015943">
    <property type="entry name" value="WD40/YVTN_repeat-like_dom_sf"/>
</dbReference>
<evidence type="ECO:0000256" key="2">
    <source>
        <dbReference type="ARBA" id="ARBA00010548"/>
    </source>
</evidence>
<organism evidence="9 10">
    <name type="scientific">Sphaerotilus mobilis</name>
    <dbReference type="NCBI Taxonomy" id="47994"/>
    <lineage>
        <taxon>Bacteria</taxon>
        <taxon>Pseudomonadati</taxon>
        <taxon>Pseudomonadota</taxon>
        <taxon>Betaproteobacteria</taxon>
        <taxon>Burkholderiales</taxon>
        <taxon>Sphaerotilaceae</taxon>
        <taxon>Sphaerotilus</taxon>
    </lineage>
</organism>
<keyword evidence="8" id="KW-1015">Disulfide bond</keyword>
<dbReference type="SUPFAM" id="SSF50969">
    <property type="entry name" value="YVTN repeat-like/Quinoprotein amine dehydrogenase"/>
    <property type="match status" value="1"/>
</dbReference>
<keyword evidence="10" id="KW-1185">Reference proteome</keyword>
<dbReference type="Gene3D" id="2.130.10.10">
    <property type="entry name" value="YVTN repeat-like/Quinoprotein amine dehydrogenase"/>
    <property type="match status" value="1"/>
</dbReference>
<evidence type="ECO:0000313" key="9">
    <source>
        <dbReference type="EMBL" id="RZS53319.1"/>
    </source>
</evidence>
<comment type="caution">
    <text evidence="9">The sequence shown here is derived from an EMBL/GenBank/DDBJ whole genome shotgun (WGS) entry which is preliminary data.</text>
</comment>
<evidence type="ECO:0000256" key="1">
    <source>
        <dbReference type="ARBA" id="ARBA00004418"/>
    </source>
</evidence>
<keyword evidence="3" id="KW-0813">Transport</keyword>
<dbReference type="GO" id="GO:0030058">
    <property type="term" value="F:aliphatic amine dehydrogenase activity"/>
    <property type="evidence" value="ECO:0007669"/>
    <property type="project" value="InterPro"/>
</dbReference>
<proteinExistence type="inferred from homology"/>
<accession>A0A4Q7LIS5</accession>
<dbReference type="InterPro" id="IPR011044">
    <property type="entry name" value="Quino_amine_DH_bsu"/>
</dbReference>
<dbReference type="InterPro" id="IPR009451">
    <property type="entry name" value="Metamine_DH_Hvc"/>
</dbReference>
<dbReference type="Pfam" id="PF06433">
    <property type="entry name" value="Me-amine-dh_H"/>
    <property type="match status" value="1"/>
</dbReference>
<name>A0A4Q7LIS5_9BURK</name>
<keyword evidence="7" id="KW-0560">Oxidoreductase</keyword>